<comment type="caution">
    <text evidence="1">The sequence shown here is derived from an EMBL/GenBank/DDBJ whole genome shotgun (WGS) entry which is preliminary data.</text>
</comment>
<evidence type="ECO:0000313" key="1">
    <source>
        <dbReference type="EMBL" id="CAG8721425.1"/>
    </source>
</evidence>
<protein>
    <submittedName>
        <fullName evidence="1">12945_t:CDS:1</fullName>
    </submittedName>
</protein>
<feature type="non-terminal residue" evidence="1">
    <location>
        <position position="1"/>
    </location>
</feature>
<dbReference type="EMBL" id="CAJVQC010023228">
    <property type="protein sequence ID" value="CAG8721425.1"/>
    <property type="molecule type" value="Genomic_DNA"/>
</dbReference>
<feature type="non-terminal residue" evidence="1">
    <location>
        <position position="474"/>
    </location>
</feature>
<proteinExistence type="predicted"/>
<organism evidence="1 2">
    <name type="scientific">Racocetra persica</name>
    <dbReference type="NCBI Taxonomy" id="160502"/>
    <lineage>
        <taxon>Eukaryota</taxon>
        <taxon>Fungi</taxon>
        <taxon>Fungi incertae sedis</taxon>
        <taxon>Mucoromycota</taxon>
        <taxon>Glomeromycotina</taxon>
        <taxon>Glomeromycetes</taxon>
        <taxon>Diversisporales</taxon>
        <taxon>Gigasporaceae</taxon>
        <taxon>Racocetra</taxon>
    </lineage>
</organism>
<accession>A0ACA9PSG8</accession>
<dbReference type="Proteomes" id="UP000789920">
    <property type="component" value="Unassembled WGS sequence"/>
</dbReference>
<name>A0ACA9PSG8_9GLOM</name>
<reference evidence="1" key="1">
    <citation type="submission" date="2021-06" db="EMBL/GenBank/DDBJ databases">
        <authorList>
            <person name="Kallberg Y."/>
            <person name="Tangrot J."/>
            <person name="Rosling A."/>
        </authorList>
    </citation>
    <scope>NUCLEOTIDE SEQUENCE</scope>
    <source>
        <strain evidence="1">MA461A</strain>
    </source>
</reference>
<gene>
    <name evidence="1" type="ORF">RPERSI_LOCUS11331</name>
</gene>
<sequence>DCGMNQSPRPNTIVGYYPAYKYNLKSNDFNISSSITHLNYIAFSPNDLINVTRPYTVFQNQLDKLNQLRNYLVGKPNLKFQLILSVLLPTNEDLVKIPPFSDLASMLYNPNHNITDDLVKIVNDNSFDGIDIDYPNKLPCYQMSQPQNFGSEDLNPVFISFLADLSSKLRQSNSSKILTVTAGQYPIDSLNSSNSDIINFVNIQAFYLNIGNKSASAGIDNIQRIFNAWNSHVSKSKLVLGIDFGGIVEVVNSSNIIADTNNQNLQVVNDLTTQISFADDKIQDLCGLSVYASWSWKNLSSQLLSPCYTSTNKHSQWNYGFDNKSQQPYIYQQQPNSPTRFYYVSYEDFQSIKSKLDYVQEVNALGIAISDITKDTNDATLMNFITTDVINPPNSSSKPTPTSISSTPRSSPSHIGVIVGGIIGALIFVSVLTAAGFILYRRKHRARMPALLLNTNNQTCSDTNNNVYSDINHQ</sequence>
<evidence type="ECO:0000313" key="2">
    <source>
        <dbReference type="Proteomes" id="UP000789920"/>
    </source>
</evidence>
<keyword evidence="2" id="KW-1185">Reference proteome</keyword>